<evidence type="ECO:0000313" key="3">
    <source>
        <dbReference type="Proteomes" id="UP000468638"/>
    </source>
</evidence>
<dbReference type="GO" id="GO:0016853">
    <property type="term" value="F:isomerase activity"/>
    <property type="evidence" value="ECO:0007669"/>
    <property type="project" value="UniProtKB-KW"/>
</dbReference>
<dbReference type="InterPro" id="IPR001753">
    <property type="entry name" value="Enoyl-CoA_hydra/iso"/>
</dbReference>
<dbReference type="CDD" id="cd06558">
    <property type="entry name" value="crotonase-like"/>
    <property type="match status" value="1"/>
</dbReference>
<dbReference type="InterPro" id="IPR051683">
    <property type="entry name" value="Enoyl-CoA_Hydratase/Isomerase"/>
</dbReference>
<dbReference type="InterPro" id="IPR014748">
    <property type="entry name" value="Enoyl-CoA_hydra_C"/>
</dbReference>
<dbReference type="AlphaFoldDB" id="A0A6I4ZTU7"/>
<reference evidence="2 3" key="1">
    <citation type="submission" date="2019-11" db="EMBL/GenBank/DDBJ databases">
        <title>Genome sequences of 17 halophilic strains isolated from different environments.</title>
        <authorList>
            <person name="Furrow R.E."/>
        </authorList>
    </citation>
    <scope>NUCLEOTIDE SEQUENCE [LARGE SCALE GENOMIC DNA]</scope>
    <source>
        <strain evidence="2 3">22514_16_FS</strain>
    </source>
</reference>
<gene>
    <name evidence="2" type="ORF">GLW05_00515</name>
</gene>
<protein>
    <submittedName>
        <fullName evidence="2">Enoyl-CoA hydratase/isomerase family protein</fullName>
    </submittedName>
</protein>
<dbReference type="Gene3D" id="1.10.12.10">
    <property type="entry name" value="Lyase 2-enoyl-coa Hydratase, Chain A, domain 2"/>
    <property type="match status" value="1"/>
</dbReference>
<name>A0A6I4ZTU7_9BACI</name>
<organism evidence="2 3">
    <name type="scientific">Pontibacillus yanchengensis</name>
    <dbReference type="NCBI Taxonomy" id="462910"/>
    <lineage>
        <taxon>Bacteria</taxon>
        <taxon>Bacillati</taxon>
        <taxon>Bacillota</taxon>
        <taxon>Bacilli</taxon>
        <taxon>Bacillales</taxon>
        <taxon>Bacillaceae</taxon>
        <taxon>Pontibacillus</taxon>
    </lineage>
</organism>
<evidence type="ECO:0000313" key="2">
    <source>
        <dbReference type="EMBL" id="MYL32086.1"/>
    </source>
</evidence>
<dbReference type="PANTHER" id="PTHR42964">
    <property type="entry name" value="ENOYL-COA HYDRATASE"/>
    <property type="match status" value="1"/>
</dbReference>
<sequence>MPSIQCKKGVNVMEFETILYEVKEQVATITLNLPESRNPLTEQLVAELMQAIKTADADNGVHVMIVTGAGKAFSAGGNLNEFKQNMEKDVPQLYVEGKESTELFKLGATVKTPIIAAVNGAALGGGTGLVAMCHIAIASSEAKLGLTELRLGIVPFVILPWVRQAVGNRRVLEMMLKAEILSAEQAAEYNLVHEVVPPEQLEEKAWETAKTIASHSPLAVNLALDAYFTTEDMDFMKSFDYLTNLRLVSFKSDDLKEGASAFLEKRPPVWKGK</sequence>
<dbReference type="PANTHER" id="PTHR42964:SF1">
    <property type="entry name" value="POLYKETIDE BIOSYNTHESIS ENOYL-COA HYDRATASE PKSH-RELATED"/>
    <property type="match status" value="1"/>
</dbReference>
<dbReference type="InterPro" id="IPR029045">
    <property type="entry name" value="ClpP/crotonase-like_dom_sf"/>
</dbReference>
<evidence type="ECO:0000256" key="1">
    <source>
        <dbReference type="ARBA" id="ARBA00005254"/>
    </source>
</evidence>
<comment type="caution">
    <text evidence="2">The sequence shown here is derived from an EMBL/GenBank/DDBJ whole genome shotgun (WGS) entry which is preliminary data.</text>
</comment>
<dbReference type="Pfam" id="PF00378">
    <property type="entry name" value="ECH_1"/>
    <property type="match status" value="1"/>
</dbReference>
<comment type="similarity">
    <text evidence="1">Belongs to the enoyl-CoA hydratase/isomerase family.</text>
</comment>
<dbReference type="Gene3D" id="3.90.226.10">
    <property type="entry name" value="2-enoyl-CoA Hydratase, Chain A, domain 1"/>
    <property type="match status" value="1"/>
</dbReference>
<dbReference type="GO" id="GO:0008300">
    <property type="term" value="P:isoprenoid catabolic process"/>
    <property type="evidence" value="ECO:0007669"/>
    <property type="project" value="TreeGrafter"/>
</dbReference>
<dbReference type="SUPFAM" id="SSF52096">
    <property type="entry name" value="ClpP/crotonase"/>
    <property type="match status" value="1"/>
</dbReference>
<proteinExistence type="inferred from homology"/>
<keyword evidence="2" id="KW-0413">Isomerase</keyword>
<accession>A0A6I4ZTU7</accession>
<dbReference type="EMBL" id="WMEQ01000001">
    <property type="protein sequence ID" value="MYL32086.1"/>
    <property type="molecule type" value="Genomic_DNA"/>
</dbReference>
<dbReference type="Proteomes" id="UP000468638">
    <property type="component" value="Unassembled WGS sequence"/>
</dbReference>